<dbReference type="PANTHER" id="PTHR33515">
    <property type="entry name" value="RIBOSOME-BINDING FACTOR A, CHLOROPLASTIC-RELATED"/>
    <property type="match status" value="1"/>
</dbReference>
<dbReference type="SUPFAM" id="SSF89919">
    <property type="entry name" value="Ribosome-binding factor A, RbfA"/>
    <property type="match status" value="1"/>
</dbReference>
<evidence type="ECO:0000256" key="2">
    <source>
        <dbReference type="HAMAP-Rule" id="MF_00003"/>
    </source>
</evidence>
<proteinExistence type="inferred from homology"/>
<keyword evidence="2" id="KW-0963">Cytoplasm</keyword>
<comment type="function">
    <text evidence="2">One of several proteins that assist in the late maturation steps of the functional core of the 30S ribosomal subunit. Associates with free 30S ribosomal subunits (but not with 30S subunits that are part of 70S ribosomes or polysomes). Required for efficient processing of 16S rRNA. May interact with the 5'-terminal helix region of 16S rRNA.</text>
</comment>
<reference evidence="3 4" key="1">
    <citation type="submission" date="2018-07" db="EMBL/GenBank/DDBJ databases">
        <title>Genomic Encyclopedia of Type Strains, Phase IV (KMG-IV): sequencing the most valuable type-strain genomes for metagenomic binning, comparative biology and taxonomic classification.</title>
        <authorList>
            <person name="Goeker M."/>
        </authorList>
    </citation>
    <scope>NUCLEOTIDE SEQUENCE [LARGE SCALE GENOMIC DNA]</scope>
    <source>
        <strain evidence="3 4">DSM 4134</strain>
    </source>
</reference>
<dbReference type="InterPro" id="IPR000238">
    <property type="entry name" value="RbfA"/>
</dbReference>
<sequence length="126" mass="14647">MTQSKRQIKFGKQIQKDLSEIFQKDPRHFFGNSLVTVTGVEMSPDLSFAKTYLSVFPIKDAEEVFYRLDDRKSEVRKLLGNKIGKQVRIIPELAFFHDDTEERASHMDRLIDSLDIPPAEENDEDE</sequence>
<dbReference type="Proteomes" id="UP000256779">
    <property type="component" value="Unassembled WGS sequence"/>
</dbReference>
<evidence type="ECO:0000256" key="1">
    <source>
        <dbReference type="ARBA" id="ARBA00022517"/>
    </source>
</evidence>
<dbReference type="RefSeq" id="WP_115867407.1">
    <property type="nucleotide sequence ID" value="NZ_QREG01000005.1"/>
</dbReference>
<accession>A0A3D9L4E6</accession>
<dbReference type="InterPro" id="IPR023799">
    <property type="entry name" value="RbfA_dom_sf"/>
</dbReference>
<dbReference type="HAMAP" id="MF_00003">
    <property type="entry name" value="RbfA"/>
    <property type="match status" value="1"/>
</dbReference>
<protein>
    <recommendedName>
        <fullName evidence="2">Ribosome-binding factor A</fullName>
    </recommendedName>
</protein>
<dbReference type="InterPro" id="IPR015946">
    <property type="entry name" value="KH_dom-like_a/b"/>
</dbReference>
<comment type="caution">
    <text evidence="3">The sequence shown here is derived from an EMBL/GenBank/DDBJ whole genome shotgun (WGS) entry which is preliminary data.</text>
</comment>
<evidence type="ECO:0000313" key="3">
    <source>
        <dbReference type="EMBL" id="REE00399.1"/>
    </source>
</evidence>
<dbReference type="GO" id="GO:0005829">
    <property type="term" value="C:cytosol"/>
    <property type="evidence" value="ECO:0007669"/>
    <property type="project" value="TreeGrafter"/>
</dbReference>
<keyword evidence="1 2" id="KW-0690">Ribosome biogenesis</keyword>
<organism evidence="3 4">
    <name type="scientific">Marinoscillum furvescens DSM 4134</name>
    <dbReference type="NCBI Taxonomy" id="1122208"/>
    <lineage>
        <taxon>Bacteria</taxon>
        <taxon>Pseudomonadati</taxon>
        <taxon>Bacteroidota</taxon>
        <taxon>Cytophagia</taxon>
        <taxon>Cytophagales</taxon>
        <taxon>Reichenbachiellaceae</taxon>
        <taxon>Marinoscillum</taxon>
    </lineage>
</organism>
<name>A0A3D9L4E6_MARFU</name>
<dbReference type="GO" id="GO:0043024">
    <property type="term" value="F:ribosomal small subunit binding"/>
    <property type="evidence" value="ECO:0007669"/>
    <property type="project" value="TreeGrafter"/>
</dbReference>
<comment type="similarity">
    <text evidence="2">Belongs to the RbfA family.</text>
</comment>
<gene>
    <name evidence="2" type="primary">rbfA</name>
    <name evidence="3" type="ORF">C7460_10520</name>
</gene>
<dbReference type="NCBIfam" id="TIGR00082">
    <property type="entry name" value="rbfA"/>
    <property type="match status" value="1"/>
</dbReference>
<dbReference type="Gene3D" id="3.30.300.20">
    <property type="match status" value="1"/>
</dbReference>
<comment type="subcellular location">
    <subcellularLocation>
        <location evidence="2">Cytoplasm</location>
    </subcellularLocation>
</comment>
<keyword evidence="4" id="KW-1185">Reference proteome</keyword>
<comment type="subunit">
    <text evidence="2">Monomer. Binds 30S ribosomal subunits, but not 50S ribosomal subunits or 70S ribosomes.</text>
</comment>
<dbReference type="GO" id="GO:0030490">
    <property type="term" value="P:maturation of SSU-rRNA"/>
    <property type="evidence" value="ECO:0007669"/>
    <property type="project" value="UniProtKB-UniRule"/>
</dbReference>
<dbReference type="Pfam" id="PF02033">
    <property type="entry name" value="RBFA"/>
    <property type="match status" value="1"/>
</dbReference>
<dbReference type="AlphaFoldDB" id="A0A3D9L4E6"/>
<dbReference type="EMBL" id="QREG01000005">
    <property type="protein sequence ID" value="REE00399.1"/>
    <property type="molecule type" value="Genomic_DNA"/>
</dbReference>
<dbReference type="PANTHER" id="PTHR33515:SF1">
    <property type="entry name" value="RIBOSOME-BINDING FACTOR A, CHLOROPLASTIC-RELATED"/>
    <property type="match status" value="1"/>
</dbReference>
<dbReference type="OrthoDB" id="9811910at2"/>
<evidence type="ECO:0000313" key="4">
    <source>
        <dbReference type="Proteomes" id="UP000256779"/>
    </source>
</evidence>